<sequence>MDAMVHLITFKLCLVSSMSCVSFRICHAMVEFDGFVLLTVFLGFVLDDEESLILSSLLELEILLCGLDEFFEFFMWYSWIEKCRAPQWAPNVNRKNRVDGVKPRSLLIESVYNRGRMIVENNLPP</sequence>
<evidence type="ECO:0000313" key="2">
    <source>
        <dbReference type="Proteomes" id="UP001054252"/>
    </source>
</evidence>
<reference evidence="1 2" key="1">
    <citation type="journal article" date="2021" name="Commun. Biol.">
        <title>The genome of Shorea leprosula (Dipterocarpaceae) highlights the ecological relevance of drought in aseasonal tropical rainforests.</title>
        <authorList>
            <person name="Ng K.K.S."/>
            <person name="Kobayashi M.J."/>
            <person name="Fawcett J.A."/>
            <person name="Hatakeyama M."/>
            <person name="Paape T."/>
            <person name="Ng C.H."/>
            <person name="Ang C.C."/>
            <person name="Tnah L.H."/>
            <person name="Lee C.T."/>
            <person name="Nishiyama T."/>
            <person name="Sese J."/>
            <person name="O'Brien M.J."/>
            <person name="Copetti D."/>
            <person name="Mohd Noor M.I."/>
            <person name="Ong R.C."/>
            <person name="Putra M."/>
            <person name="Sireger I.Z."/>
            <person name="Indrioko S."/>
            <person name="Kosugi Y."/>
            <person name="Izuno A."/>
            <person name="Isagi Y."/>
            <person name="Lee S.L."/>
            <person name="Shimizu K.K."/>
        </authorList>
    </citation>
    <scope>NUCLEOTIDE SEQUENCE [LARGE SCALE GENOMIC DNA]</scope>
    <source>
        <strain evidence="1">214</strain>
    </source>
</reference>
<dbReference type="AlphaFoldDB" id="A0AAV5HXI9"/>
<evidence type="ECO:0000313" key="1">
    <source>
        <dbReference type="EMBL" id="GKU91485.1"/>
    </source>
</evidence>
<dbReference type="Proteomes" id="UP001054252">
    <property type="component" value="Unassembled WGS sequence"/>
</dbReference>
<name>A0AAV5HXI9_9ROSI</name>
<protein>
    <submittedName>
        <fullName evidence="1">Uncharacterized protein</fullName>
    </submittedName>
</protein>
<dbReference type="EMBL" id="BPVZ01000005">
    <property type="protein sequence ID" value="GKU91485.1"/>
    <property type="molecule type" value="Genomic_DNA"/>
</dbReference>
<keyword evidence="2" id="KW-1185">Reference proteome</keyword>
<organism evidence="1 2">
    <name type="scientific">Rubroshorea leprosula</name>
    <dbReference type="NCBI Taxonomy" id="152421"/>
    <lineage>
        <taxon>Eukaryota</taxon>
        <taxon>Viridiplantae</taxon>
        <taxon>Streptophyta</taxon>
        <taxon>Embryophyta</taxon>
        <taxon>Tracheophyta</taxon>
        <taxon>Spermatophyta</taxon>
        <taxon>Magnoliopsida</taxon>
        <taxon>eudicotyledons</taxon>
        <taxon>Gunneridae</taxon>
        <taxon>Pentapetalae</taxon>
        <taxon>rosids</taxon>
        <taxon>malvids</taxon>
        <taxon>Malvales</taxon>
        <taxon>Dipterocarpaceae</taxon>
        <taxon>Rubroshorea</taxon>
    </lineage>
</organism>
<gene>
    <name evidence="1" type="ORF">SLEP1_g5352</name>
</gene>
<accession>A0AAV5HXI9</accession>
<comment type="caution">
    <text evidence="1">The sequence shown here is derived from an EMBL/GenBank/DDBJ whole genome shotgun (WGS) entry which is preliminary data.</text>
</comment>
<proteinExistence type="predicted"/>